<dbReference type="InterPro" id="IPR013088">
    <property type="entry name" value="Znf_NHR/GATA"/>
</dbReference>
<keyword evidence="2 9" id="KW-0863">Zinc-finger</keyword>
<evidence type="ECO:0000256" key="6">
    <source>
        <dbReference type="ARBA" id="ARBA00023163"/>
    </source>
</evidence>
<keyword evidence="13" id="KW-1185">Reference proteome</keyword>
<dbReference type="Pfam" id="PF00105">
    <property type="entry name" value="zf-C4"/>
    <property type="match status" value="1"/>
</dbReference>
<dbReference type="PANTHER" id="PTHR24082">
    <property type="entry name" value="NUCLEAR HORMONE RECEPTOR"/>
    <property type="match status" value="1"/>
</dbReference>
<feature type="domain" description="NR LBD" evidence="11">
    <location>
        <begin position="136"/>
        <end position="370"/>
    </location>
</feature>
<evidence type="ECO:0000256" key="7">
    <source>
        <dbReference type="ARBA" id="ARBA00023170"/>
    </source>
</evidence>
<evidence type="ECO:0000256" key="9">
    <source>
        <dbReference type="RuleBase" id="RU004334"/>
    </source>
</evidence>
<comment type="similarity">
    <text evidence="9">Belongs to the nuclear hormone receptor family.</text>
</comment>
<dbReference type="Gene3D" id="3.30.50.10">
    <property type="entry name" value="Erythroid Transcription Factor GATA-1, subunit A"/>
    <property type="match status" value="1"/>
</dbReference>
<accession>A0A672H3F0</accession>
<evidence type="ECO:0000259" key="11">
    <source>
        <dbReference type="PROSITE" id="PS51843"/>
    </source>
</evidence>
<dbReference type="InterPro" id="IPR001628">
    <property type="entry name" value="Znf_hrmn_rcpt"/>
</dbReference>
<evidence type="ECO:0000256" key="1">
    <source>
        <dbReference type="ARBA" id="ARBA00022723"/>
    </source>
</evidence>
<dbReference type="Pfam" id="PF00104">
    <property type="entry name" value="Hormone_recep"/>
    <property type="match status" value="1"/>
</dbReference>
<dbReference type="GO" id="GO:0004879">
    <property type="term" value="F:nuclear receptor activity"/>
    <property type="evidence" value="ECO:0007669"/>
    <property type="project" value="TreeGrafter"/>
</dbReference>
<dbReference type="PRINTS" id="PR00398">
    <property type="entry name" value="STRDHORMONER"/>
</dbReference>
<dbReference type="InterPro" id="IPR035500">
    <property type="entry name" value="NHR-like_dom_sf"/>
</dbReference>
<dbReference type="OrthoDB" id="6355676at2759"/>
<dbReference type="InterPro" id="IPR001723">
    <property type="entry name" value="Nuclear_hrmn_rcpt"/>
</dbReference>
<dbReference type="SUPFAM" id="SSF48508">
    <property type="entry name" value="Nuclear receptor ligand-binding domain"/>
    <property type="match status" value="1"/>
</dbReference>
<dbReference type="CTD" id="8856"/>
<dbReference type="OMA" id="GTCEITQ"/>
<evidence type="ECO:0000256" key="5">
    <source>
        <dbReference type="ARBA" id="ARBA00023125"/>
    </source>
</evidence>
<proteinExistence type="inferred from homology"/>
<dbReference type="CDD" id="cd07156">
    <property type="entry name" value="NR_DBD_VDR_like"/>
    <property type="match status" value="1"/>
</dbReference>
<reference evidence="12" key="2">
    <citation type="submission" date="2025-08" db="UniProtKB">
        <authorList>
            <consortium name="Ensembl"/>
        </authorList>
    </citation>
    <scope>IDENTIFICATION</scope>
</reference>
<sequence>MNNQDTGEDFLYQWITLQNEEDADEGAKVTDDGEPKACGVCGDLARGYHFNALTCEGCKSFFRRVVKRSTQLHCPLLNNCTITKKSRRSCQACRFRKCQAIGMRGEMVMSEEQILERRIRIQEKKMRAAASQLSPRQEEMIQELLLGHRSTFDPTFSHFRGFRSLDRNTHQIIKSVIEPFDLTTYMIQDIIRFSKSFQAFRSLSMGDQITLLKGATFEIMQIRFNMVFNSKANNWKCGSLTYCLGDAVRAGFQPLLLEPLLKLHQTLRKLDLQEEEYVLIQAMSLFSPDRPGVLQHSVVDRIQESLALTLKTWIDCKRTDPEKHLLFPKVIACFTEMRTMTEEYSKQILQIKDLQPDTISPLIMEVVSKDG</sequence>
<dbReference type="GO" id="GO:0008270">
    <property type="term" value="F:zinc ion binding"/>
    <property type="evidence" value="ECO:0007669"/>
    <property type="project" value="UniProtKB-KW"/>
</dbReference>
<evidence type="ECO:0000256" key="2">
    <source>
        <dbReference type="ARBA" id="ARBA00022771"/>
    </source>
</evidence>
<dbReference type="SMART" id="SM00430">
    <property type="entry name" value="HOLI"/>
    <property type="match status" value="1"/>
</dbReference>
<name>A0A672H3F0_SALFA</name>
<dbReference type="AlphaFoldDB" id="A0A672H3F0"/>
<dbReference type="InterPro" id="IPR000536">
    <property type="entry name" value="Nucl_hrmn_rcpt_lig-bd"/>
</dbReference>
<keyword evidence="7 9" id="KW-0675">Receptor</keyword>
<keyword evidence="4 9" id="KW-0805">Transcription regulation</keyword>
<dbReference type="GO" id="GO:0030154">
    <property type="term" value="P:cell differentiation"/>
    <property type="evidence" value="ECO:0007669"/>
    <property type="project" value="TreeGrafter"/>
</dbReference>
<dbReference type="PRINTS" id="PR00047">
    <property type="entry name" value="STROIDFINGER"/>
</dbReference>
<dbReference type="PROSITE" id="PS51030">
    <property type="entry name" value="NUCLEAR_REC_DBD_2"/>
    <property type="match status" value="1"/>
</dbReference>
<comment type="subcellular location">
    <subcellularLocation>
        <location evidence="9">Nucleus</location>
    </subcellularLocation>
</comment>
<evidence type="ECO:0000313" key="12">
    <source>
        <dbReference type="Ensembl" id="ENSSFAP00005022144.1"/>
    </source>
</evidence>
<evidence type="ECO:0000313" key="13">
    <source>
        <dbReference type="Proteomes" id="UP000472267"/>
    </source>
</evidence>
<keyword evidence="8 9" id="KW-0539">Nucleus</keyword>
<dbReference type="InParanoid" id="A0A672H3F0"/>
<reference evidence="12" key="3">
    <citation type="submission" date="2025-09" db="UniProtKB">
        <authorList>
            <consortium name="Ensembl"/>
        </authorList>
    </citation>
    <scope>IDENTIFICATION</scope>
</reference>
<dbReference type="InterPro" id="IPR050234">
    <property type="entry name" value="Nuclear_hormone_rcpt_NR1"/>
</dbReference>
<dbReference type="PROSITE" id="PS51843">
    <property type="entry name" value="NR_LBD"/>
    <property type="match status" value="1"/>
</dbReference>
<feature type="domain" description="Nuclear receptor" evidence="10">
    <location>
        <begin position="35"/>
        <end position="110"/>
    </location>
</feature>
<gene>
    <name evidence="12" type="primary">nr1i2</name>
</gene>
<evidence type="ECO:0000256" key="3">
    <source>
        <dbReference type="ARBA" id="ARBA00022833"/>
    </source>
</evidence>
<keyword evidence="5 9" id="KW-0238">DNA-binding</keyword>
<dbReference type="Proteomes" id="UP000472267">
    <property type="component" value="Chromosome 16"/>
</dbReference>
<evidence type="ECO:0000256" key="4">
    <source>
        <dbReference type="ARBA" id="ARBA00023015"/>
    </source>
</evidence>
<keyword evidence="1 9" id="KW-0479">Metal-binding</keyword>
<dbReference type="PROSITE" id="PS00031">
    <property type="entry name" value="NUCLEAR_REC_DBD_1"/>
    <property type="match status" value="1"/>
</dbReference>
<protein>
    <recommendedName>
        <fullName evidence="14">Nuclear receptor subfamily 1, group I, member 2</fullName>
    </recommendedName>
</protein>
<dbReference type="Gene3D" id="1.10.565.10">
    <property type="entry name" value="Retinoid X Receptor"/>
    <property type="match status" value="1"/>
</dbReference>
<keyword evidence="3 9" id="KW-0862">Zinc</keyword>
<dbReference type="RefSeq" id="XP_029967388.1">
    <property type="nucleotide sequence ID" value="XM_030111528.1"/>
</dbReference>
<dbReference type="Ensembl" id="ENSSFAT00005023071.1">
    <property type="protein sequence ID" value="ENSSFAP00005022144.1"/>
    <property type="gene ID" value="ENSSFAG00005011525.1"/>
</dbReference>
<evidence type="ECO:0000259" key="10">
    <source>
        <dbReference type="PROSITE" id="PS51030"/>
    </source>
</evidence>
<dbReference type="GeneID" id="115402892"/>
<dbReference type="GO" id="GO:0005634">
    <property type="term" value="C:nucleus"/>
    <property type="evidence" value="ECO:0007669"/>
    <property type="project" value="UniProtKB-SubCell"/>
</dbReference>
<dbReference type="SUPFAM" id="SSF57716">
    <property type="entry name" value="Glucocorticoid receptor-like (DNA-binding domain)"/>
    <property type="match status" value="1"/>
</dbReference>
<dbReference type="PANTHER" id="PTHR24082:SF39">
    <property type="entry name" value="NUCLEAR RECEPTOR SUBFAMILY 1 GROUP I MEMBER 2"/>
    <property type="match status" value="1"/>
</dbReference>
<dbReference type="GO" id="GO:0000978">
    <property type="term" value="F:RNA polymerase II cis-regulatory region sequence-specific DNA binding"/>
    <property type="evidence" value="ECO:0007669"/>
    <property type="project" value="TreeGrafter"/>
</dbReference>
<evidence type="ECO:0008006" key="14">
    <source>
        <dbReference type="Google" id="ProtNLM"/>
    </source>
</evidence>
<dbReference type="SMART" id="SM00399">
    <property type="entry name" value="ZnF_C4"/>
    <property type="match status" value="1"/>
</dbReference>
<dbReference type="GO" id="GO:0045944">
    <property type="term" value="P:positive regulation of transcription by RNA polymerase II"/>
    <property type="evidence" value="ECO:0007669"/>
    <property type="project" value="TreeGrafter"/>
</dbReference>
<keyword evidence="6 9" id="KW-0804">Transcription</keyword>
<evidence type="ECO:0000256" key="8">
    <source>
        <dbReference type="ARBA" id="ARBA00023242"/>
    </source>
</evidence>
<dbReference type="GO" id="GO:0000122">
    <property type="term" value="P:negative regulation of transcription by RNA polymerase II"/>
    <property type="evidence" value="ECO:0007669"/>
    <property type="project" value="TreeGrafter"/>
</dbReference>
<reference evidence="12" key="1">
    <citation type="submission" date="2019-06" db="EMBL/GenBank/DDBJ databases">
        <authorList>
            <consortium name="Wellcome Sanger Institute Data Sharing"/>
        </authorList>
    </citation>
    <scope>NUCLEOTIDE SEQUENCE [LARGE SCALE GENOMIC DNA]</scope>
</reference>
<organism evidence="12 13">
    <name type="scientific">Salarias fasciatus</name>
    <name type="common">Jewelled blenny</name>
    <name type="synonym">Blennius fasciatus</name>
    <dbReference type="NCBI Taxonomy" id="181472"/>
    <lineage>
        <taxon>Eukaryota</taxon>
        <taxon>Metazoa</taxon>
        <taxon>Chordata</taxon>
        <taxon>Craniata</taxon>
        <taxon>Vertebrata</taxon>
        <taxon>Euteleostomi</taxon>
        <taxon>Actinopterygii</taxon>
        <taxon>Neopterygii</taxon>
        <taxon>Teleostei</taxon>
        <taxon>Neoteleostei</taxon>
        <taxon>Acanthomorphata</taxon>
        <taxon>Ovalentaria</taxon>
        <taxon>Blenniimorphae</taxon>
        <taxon>Blenniiformes</taxon>
        <taxon>Blennioidei</taxon>
        <taxon>Blenniidae</taxon>
        <taxon>Salariinae</taxon>
        <taxon>Salarias</taxon>
    </lineage>
</organism>